<protein>
    <submittedName>
        <fullName evidence="2">DUF222 domain-containing protein</fullName>
    </submittedName>
</protein>
<reference evidence="3" key="1">
    <citation type="journal article" date="2019" name="Int. J. Syst. Evol. Microbiol.">
        <title>The Global Catalogue of Microorganisms (GCM) 10K type strain sequencing project: providing services to taxonomists for standard genome sequencing and annotation.</title>
        <authorList>
            <consortium name="The Broad Institute Genomics Platform"/>
            <consortium name="The Broad Institute Genome Sequencing Center for Infectious Disease"/>
            <person name="Wu L."/>
            <person name="Ma J."/>
        </authorList>
    </citation>
    <scope>NUCLEOTIDE SEQUENCE [LARGE SCALE GENOMIC DNA]</scope>
    <source>
        <strain evidence="3">KACC 14249</strain>
    </source>
</reference>
<proteinExistence type="predicted"/>
<evidence type="ECO:0000313" key="2">
    <source>
        <dbReference type="EMBL" id="MFC6008222.1"/>
    </source>
</evidence>
<dbReference type="RefSeq" id="WP_345715085.1">
    <property type="nucleotide sequence ID" value="NZ_BAABFP010000002.1"/>
</dbReference>
<dbReference type="InterPro" id="IPR003615">
    <property type="entry name" value="HNH_nuc"/>
</dbReference>
<comment type="caution">
    <text evidence="2">The sequence shown here is derived from an EMBL/GenBank/DDBJ whole genome shotgun (WGS) entry which is preliminary data.</text>
</comment>
<keyword evidence="3" id="KW-1185">Reference proteome</keyword>
<accession>A0ABW1JFU1</accession>
<evidence type="ECO:0000259" key="1">
    <source>
        <dbReference type="SMART" id="SM00507"/>
    </source>
</evidence>
<dbReference type="Gene3D" id="1.10.30.50">
    <property type="match status" value="1"/>
</dbReference>
<sequence length="463" mass="48554">MTAGPRAPISEASSALAQVVAGLERLAAVPGWQAGEGELSEALAGLDQVGRLAQAQSTRLLAEVSSRGLPGQQGHARLEHWLRAQVPTTSPRAASALARRAERLYTSAVAAELAPTREAMLSARITPDQVDVVSTTIEALSPPSCPAEVVDADTLAEAQQVLLEQAGSFDAPRLRTIAGYLRDRLDPNADQRLARDEDARLRARTFAVGTDPSGMVHVAGALTPEAGAALSTALDAWSAPRAAADGTPDSRTPGQRRHDALQHLAESAVADPTLLPTTRGSPYRIAVQVPFQTFAHALGGGLEPGDAPATLVDRTALSSVATQLIACAAEVLPVLIDDLGNPLDVGDAQYSFTPKQRAAVSLRDGGCTWPGCGAPPAWCHVHHLVPFGRGGPTSVANAGLLCGRHHRHAHAIGAVATLRDGQVVWDLARPPDPPGAQLTTQPPPKATKVIDALVRRWRTRQEQ</sequence>
<feature type="domain" description="HNH nuclease" evidence="1">
    <location>
        <begin position="355"/>
        <end position="407"/>
    </location>
</feature>
<dbReference type="CDD" id="cd00085">
    <property type="entry name" value="HNHc"/>
    <property type="match status" value="1"/>
</dbReference>
<evidence type="ECO:0000313" key="3">
    <source>
        <dbReference type="Proteomes" id="UP001596189"/>
    </source>
</evidence>
<organism evidence="2 3">
    <name type="scientific">Angustibacter luteus</name>
    <dbReference type="NCBI Taxonomy" id="658456"/>
    <lineage>
        <taxon>Bacteria</taxon>
        <taxon>Bacillati</taxon>
        <taxon>Actinomycetota</taxon>
        <taxon>Actinomycetes</taxon>
        <taxon>Kineosporiales</taxon>
        <taxon>Kineosporiaceae</taxon>
    </lineage>
</organism>
<dbReference type="EMBL" id="JBHSRD010000004">
    <property type="protein sequence ID" value="MFC6008222.1"/>
    <property type="molecule type" value="Genomic_DNA"/>
</dbReference>
<gene>
    <name evidence="2" type="ORF">ACFQDO_13885</name>
</gene>
<dbReference type="SMART" id="SM00507">
    <property type="entry name" value="HNHc"/>
    <property type="match status" value="1"/>
</dbReference>
<name>A0ABW1JFU1_9ACTN</name>
<dbReference type="Proteomes" id="UP001596189">
    <property type="component" value="Unassembled WGS sequence"/>
</dbReference>
<dbReference type="Pfam" id="PF02720">
    <property type="entry name" value="DUF222"/>
    <property type="match status" value="1"/>
</dbReference>
<dbReference type="InterPro" id="IPR003870">
    <property type="entry name" value="DUF222"/>
</dbReference>